<dbReference type="GO" id="GO:0015074">
    <property type="term" value="P:DNA integration"/>
    <property type="evidence" value="ECO:0007669"/>
    <property type="project" value="InterPro"/>
</dbReference>
<keyword evidence="3" id="KW-1185">Reference proteome</keyword>
<comment type="caution">
    <text evidence="2">The sequence shown here is derived from an EMBL/GenBank/DDBJ whole genome shotgun (WGS) entry which is preliminary data.</text>
</comment>
<evidence type="ECO:0000313" key="2">
    <source>
        <dbReference type="EMBL" id="CAB3982322.1"/>
    </source>
</evidence>
<sequence>MASAQQQQDLKLFFEYQGVDENNLNRLHYVQKFTDFQFFRLANPVYSSFDKAYIKWLQQPIYQEMENNTILTQPSQTPTFFNAPPPYTSPPILNNVNECYNTDLLNIMNPINPNILYNNNDAEYLMTDTTTEVLESSSDNQSPATSPVTVQPPATPVKKTLTPMGKNINNLKKSLKRKASSSTPKSGRPNKHVHLTRIANDQADEEKISSQDVILYALDGSEKKRKTILTTSNETLETYNMKHYQCYIYLGEKRERALEKIKIQKEKLEKFCYLEKFTIEALKNRKSRKLEKNVLLTRGVHLELLKSLETEEFLQSFKRFIARRGRPSVVYSDNGATFKAAVTWLRKVWKEEKFHEALCKLEIVWRFNLAKAPWWGGQYERLIGIFKSMFRKTVGGGLLSFSELEEIVLDVEVCMNNRPLTYLEDDPQLPVLTPNSFLFQQPTAVPELQPHQLKERDLKKRLRFLCTTKDGLWNRWTREYLTGLRERHKIVRGSKAECPNVGDVVIVKGENKNRNTWKLGKIVRLITGRDGVVRGVELQTGNGRLERPLQLIYPLELHCDQEAVERETPPLNAQAKEFRPKRKAAETAAAKINKVLAEEEETVID</sequence>
<protein>
    <submittedName>
        <fullName evidence="2">Pro-Pol poly</fullName>
    </submittedName>
</protein>
<reference evidence="2" key="1">
    <citation type="submission" date="2020-04" db="EMBL/GenBank/DDBJ databases">
        <authorList>
            <person name="Alioto T."/>
            <person name="Alioto T."/>
            <person name="Gomez Garrido J."/>
        </authorList>
    </citation>
    <scope>NUCLEOTIDE SEQUENCE</scope>
    <source>
        <strain evidence="2">A484AB</strain>
    </source>
</reference>
<dbReference type="PROSITE" id="PS50994">
    <property type="entry name" value="INTEGRASE"/>
    <property type="match status" value="1"/>
</dbReference>
<evidence type="ECO:0000256" key="1">
    <source>
        <dbReference type="SAM" id="MobiDB-lite"/>
    </source>
</evidence>
<feature type="region of interest" description="Disordered" evidence="1">
    <location>
        <begin position="132"/>
        <end position="193"/>
    </location>
</feature>
<evidence type="ECO:0000313" key="3">
    <source>
        <dbReference type="Proteomes" id="UP001152795"/>
    </source>
</evidence>
<dbReference type="PANTHER" id="PTHR47331">
    <property type="entry name" value="PHD-TYPE DOMAIN-CONTAINING PROTEIN"/>
    <property type="match status" value="1"/>
</dbReference>
<dbReference type="OrthoDB" id="8052806at2759"/>
<gene>
    <name evidence="2" type="ORF">PACLA_8A058166</name>
</gene>
<dbReference type="InterPro" id="IPR001584">
    <property type="entry name" value="Integrase_cat-core"/>
</dbReference>
<dbReference type="GO" id="GO:0003676">
    <property type="term" value="F:nucleic acid binding"/>
    <property type="evidence" value="ECO:0007669"/>
    <property type="project" value="InterPro"/>
</dbReference>
<dbReference type="InterPro" id="IPR012337">
    <property type="entry name" value="RNaseH-like_sf"/>
</dbReference>
<dbReference type="InterPro" id="IPR040676">
    <property type="entry name" value="DUF5641"/>
</dbReference>
<dbReference type="InterPro" id="IPR036397">
    <property type="entry name" value="RNaseH_sf"/>
</dbReference>
<accession>A0A7D9HH36</accession>
<name>A0A7D9HH36_PARCT</name>
<dbReference type="Gene3D" id="3.30.420.10">
    <property type="entry name" value="Ribonuclease H-like superfamily/Ribonuclease H"/>
    <property type="match status" value="1"/>
</dbReference>
<dbReference type="AlphaFoldDB" id="A0A7D9HH36"/>
<dbReference type="Proteomes" id="UP001152795">
    <property type="component" value="Unassembled WGS sequence"/>
</dbReference>
<dbReference type="PANTHER" id="PTHR47331:SF1">
    <property type="entry name" value="GAG-LIKE PROTEIN"/>
    <property type="match status" value="1"/>
</dbReference>
<dbReference type="SUPFAM" id="SSF53098">
    <property type="entry name" value="Ribonuclease H-like"/>
    <property type="match status" value="1"/>
</dbReference>
<dbReference type="EMBL" id="CACRXK020000489">
    <property type="protein sequence ID" value="CAB3982322.1"/>
    <property type="molecule type" value="Genomic_DNA"/>
</dbReference>
<proteinExistence type="predicted"/>
<dbReference type="Pfam" id="PF18701">
    <property type="entry name" value="DUF5641"/>
    <property type="match status" value="1"/>
</dbReference>
<feature type="compositionally biased region" description="Polar residues" evidence="1">
    <location>
        <begin position="132"/>
        <end position="149"/>
    </location>
</feature>
<organism evidence="2 3">
    <name type="scientific">Paramuricea clavata</name>
    <name type="common">Red gorgonian</name>
    <name type="synonym">Violescent sea-whip</name>
    <dbReference type="NCBI Taxonomy" id="317549"/>
    <lineage>
        <taxon>Eukaryota</taxon>
        <taxon>Metazoa</taxon>
        <taxon>Cnidaria</taxon>
        <taxon>Anthozoa</taxon>
        <taxon>Octocorallia</taxon>
        <taxon>Malacalcyonacea</taxon>
        <taxon>Plexauridae</taxon>
        <taxon>Paramuricea</taxon>
    </lineage>
</organism>